<dbReference type="AlphaFoldDB" id="A0A210Q645"/>
<name>A0A210Q645_MIZYE</name>
<comment type="caution">
    <text evidence="4">The sequence shown here is derived from an EMBL/GenBank/DDBJ whole genome shotgun (WGS) entry which is preliminary data.</text>
</comment>
<dbReference type="InterPro" id="IPR022041">
    <property type="entry name" value="Methyltransf_FA"/>
</dbReference>
<evidence type="ECO:0000259" key="3">
    <source>
        <dbReference type="Pfam" id="PF12248"/>
    </source>
</evidence>
<dbReference type="STRING" id="6573.A0A210Q645"/>
<feature type="region of interest" description="Disordered" evidence="1">
    <location>
        <begin position="331"/>
        <end position="350"/>
    </location>
</feature>
<feature type="transmembrane region" description="Helical" evidence="2">
    <location>
        <begin position="415"/>
        <end position="439"/>
    </location>
</feature>
<feature type="domain" description="Farnesoic acid O-methyl transferase" evidence="3">
    <location>
        <begin position="193"/>
        <end position="315"/>
    </location>
</feature>
<keyword evidence="2" id="KW-1133">Transmembrane helix</keyword>
<keyword evidence="5" id="KW-1185">Reference proteome</keyword>
<feature type="domain" description="Farnesoic acid O-methyl transferase" evidence="3">
    <location>
        <begin position="38"/>
        <end position="160"/>
    </location>
</feature>
<reference evidence="4 5" key="1">
    <citation type="journal article" date="2017" name="Nat. Ecol. Evol.">
        <title>Scallop genome provides insights into evolution of bilaterian karyotype and development.</title>
        <authorList>
            <person name="Wang S."/>
            <person name="Zhang J."/>
            <person name="Jiao W."/>
            <person name="Li J."/>
            <person name="Xun X."/>
            <person name="Sun Y."/>
            <person name="Guo X."/>
            <person name="Huan P."/>
            <person name="Dong B."/>
            <person name="Zhang L."/>
            <person name="Hu X."/>
            <person name="Sun X."/>
            <person name="Wang J."/>
            <person name="Zhao C."/>
            <person name="Wang Y."/>
            <person name="Wang D."/>
            <person name="Huang X."/>
            <person name="Wang R."/>
            <person name="Lv J."/>
            <person name="Li Y."/>
            <person name="Zhang Z."/>
            <person name="Liu B."/>
            <person name="Lu W."/>
            <person name="Hui Y."/>
            <person name="Liang J."/>
            <person name="Zhou Z."/>
            <person name="Hou R."/>
            <person name="Li X."/>
            <person name="Liu Y."/>
            <person name="Li H."/>
            <person name="Ning X."/>
            <person name="Lin Y."/>
            <person name="Zhao L."/>
            <person name="Xing Q."/>
            <person name="Dou J."/>
            <person name="Li Y."/>
            <person name="Mao J."/>
            <person name="Guo H."/>
            <person name="Dou H."/>
            <person name="Li T."/>
            <person name="Mu C."/>
            <person name="Jiang W."/>
            <person name="Fu Q."/>
            <person name="Fu X."/>
            <person name="Miao Y."/>
            <person name="Liu J."/>
            <person name="Yu Q."/>
            <person name="Li R."/>
            <person name="Liao H."/>
            <person name="Li X."/>
            <person name="Kong Y."/>
            <person name="Jiang Z."/>
            <person name="Chourrout D."/>
            <person name="Li R."/>
            <person name="Bao Z."/>
        </authorList>
    </citation>
    <scope>NUCLEOTIDE SEQUENCE [LARGE SCALE GENOMIC DNA]</scope>
    <source>
        <strain evidence="4 5">PY_sf001</strain>
    </source>
</reference>
<proteinExistence type="predicted"/>
<evidence type="ECO:0000256" key="2">
    <source>
        <dbReference type="SAM" id="Phobius"/>
    </source>
</evidence>
<keyword evidence="2" id="KW-0812">Transmembrane</keyword>
<gene>
    <name evidence="4" type="ORF">KP79_PYT26386</name>
</gene>
<evidence type="ECO:0000256" key="1">
    <source>
        <dbReference type="SAM" id="MobiDB-lite"/>
    </source>
</evidence>
<organism evidence="4 5">
    <name type="scientific">Mizuhopecten yessoensis</name>
    <name type="common">Japanese scallop</name>
    <name type="synonym">Patinopecten yessoensis</name>
    <dbReference type="NCBI Taxonomy" id="6573"/>
    <lineage>
        <taxon>Eukaryota</taxon>
        <taxon>Metazoa</taxon>
        <taxon>Spiralia</taxon>
        <taxon>Lophotrochozoa</taxon>
        <taxon>Mollusca</taxon>
        <taxon>Bivalvia</taxon>
        <taxon>Autobranchia</taxon>
        <taxon>Pteriomorphia</taxon>
        <taxon>Pectinida</taxon>
        <taxon>Pectinoidea</taxon>
        <taxon>Pectinidae</taxon>
        <taxon>Mizuhopecten</taxon>
    </lineage>
</organism>
<accession>A0A210Q645</accession>
<evidence type="ECO:0000313" key="5">
    <source>
        <dbReference type="Proteomes" id="UP000242188"/>
    </source>
</evidence>
<sequence>MVKEMHIDITVLTPRQVGHESTFQYKLLSDYGYSASGQSSLEFEVKACQDASVGLMTTNDENAPGKMYMITLGGYGNNRVLIYDSKYGNEKNYIISRVLDCDSFRHFKVEWGSGMTSVYSSPDSGLTWNLLVDWQDPSPINVNFIGVSTAVYSDGEWIIKHDITVLTPKQVGHESTFKYKLLSDYGYSASGQSSLEFEVKACQDASVGLMTTNDENAPGKMYMITLGGYGNNRVLIYDSKYGNEKNYIISSVLDCNSFRHFKVEWGSGMTSVYSSPDSGLTWNLLVDWQDPSPINVNFIGVSTAVYSDGEWIIKNGPAITPTTTIAMTTTQEETTTTTEEITTTTTTPETTTTTTNAMCSCICVLVNTTSSGCAPDDVTCIVKAVKKELTIDKQTLSSTIRKKTSANDDRPSAQAIGMVGVVFLVVFALLVFVPDFVALCRYMWSTQSKPDLP</sequence>
<dbReference type="Proteomes" id="UP000242188">
    <property type="component" value="Unassembled WGS sequence"/>
</dbReference>
<dbReference type="Pfam" id="PF12248">
    <property type="entry name" value="Methyltransf_FA"/>
    <property type="match status" value="2"/>
</dbReference>
<keyword evidence="2" id="KW-0472">Membrane</keyword>
<protein>
    <submittedName>
        <fullName evidence="4">C3 and PZP-like alpha-2-macroglobulin domain-containing protein 8</fullName>
    </submittedName>
</protein>
<dbReference type="OrthoDB" id="6123392at2759"/>
<dbReference type="EMBL" id="NEDP02004845">
    <property type="protein sequence ID" value="OWF44191.1"/>
    <property type="molecule type" value="Genomic_DNA"/>
</dbReference>
<evidence type="ECO:0000313" key="4">
    <source>
        <dbReference type="EMBL" id="OWF44191.1"/>
    </source>
</evidence>